<protein>
    <submittedName>
        <fullName evidence="1">Uncharacterized protein</fullName>
    </submittedName>
</protein>
<proteinExistence type="predicted"/>
<reference evidence="2" key="1">
    <citation type="submission" date="2018-02" db="EMBL/GenBank/DDBJ databases">
        <authorList>
            <person name="Clavel T."/>
            <person name="Strowig T."/>
        </authorList>
    </citation>
    <scope>NUCLEOTIDE SEQUENCE [LARGE SCALE GENOMIC DNA]</scope>
    <source>
        <strain evidence="2">DSM 103720</strain>
    </source>
</reference>
<dbReference type="SUPFAM" id="SSF48371">
    <property type="entry name" value="ARM repeat"/>
    <property type="match status" value="1"/>
</dbReference>
<gene>
    <name evidence="1" type="ORF">C5O23_00835</name>
</gene>
<dbReference type="RefSeq" id="WP_107031060.1">
    <property type="nucleotide sequence ID" value="NZ_CARWWL010000029.1"/>
</dbReference>
<evidence type="ECO:0000313" key="2">
    <source>
        <dbReference type="Proteomes" id="UP000244905"/>
    </source>
</evidence>
<dbReference type="AlphaFoldDB" id="A0A2V1IP53"/>
<dbReference type="EMBL" id="PUEC01000002">
    <property type="protein sequence ID" value="PWB04136.1"/>
    <property type="molecule type" value="Genomic_DNA"/>
</dbReference>
<evidence type="ECO:0000313" key="1">
    <source>
        <dbReference type="EMBL" id="PWB04136.1"/>
    </source>
</evidence>
<name>A0A2V1IP53_9BACT</name>
<dbReference type="Proteomes" id="UP000244905">
    <property type="component" value="Unassembled WGS sequence"/>
</dbReference>
<dbReference type="PANTHER" id="PTHR41291:SF1">
    <property type="entry name" value="DNA ALKYLATION REPAIR PROTEIN"/>
    <property type="match status" value="1"/>
</dbReference>
<comment type="caution">
    <text evidence="1">The sequence shown here is derived from an EMBL/GenBank/DDBJ whole genome shotgun (WGS) entry which is preliminary data.</text>
</comment>
<keyword evidence="2" id="KW-1185">Reference proteome</keyword>
<dbReference type="PANTHER" id="PTHR41291">
    <property type="entry name" value="DNA ALKYLATION REPAIR PROTEIN"/>
    <property type="match status" value="1"/>
</dbReference>
<accession>A0A2V1IP53</accession>
<dbReference type="InterPro" id="IPR016024">
    <property type="entry name" value="ARM-type_fold"/>
</dbReference>
<organism evidence="1 2">
    <name type="scientific">Duncaniella muris</name>
    <dbReference type="NCBI Taxonomy" id="2094150"/>
    <lineage>
        <taxon>Bacteria</taxon>
        <taxon>Pseudomonadati</taxon>
        <taxon>Bacteroidota</taxon>
        <taxon>Bacteroidia</taxon>
        <taxon>Bacteroidales</taxon>
        <taxon>Muribaculaceae</taxon>
        <taxon>Duncaniella</taxon>
    </lineage>
</organism>
<sequence length="189" mass="21844">MKINSSAMTEFNRFQQIKRNFFAMRNGIVADTIRRGGLQYKMIFGLNLPQIADIAATLPHSRELAEELWADIRTRESRLLSPMVYPREELTRERAAEMLREAQTTEVADILCHRLLRHQPYALDLALEAATASDEMHRYGAFRLMSNLVYTYPKEIKPFAEAELPVATALILPLCLNLLQEIEFMEEEQ</sequence>